<gene>
    <name evidence="1" type="ORF">A3C25_06040</name>
</gene>
<reference evidence="1 2" key="1">
    <citation type="journal article" date="2016" name="Nat. Commun.">
        <title>Thousands of microbial genomes shed light on interconnected biogeochemical processes in an aquifer system.</title>
        <authorList>
            <person name="Anantharaman K."/>
            <person name="Brown C.T."/>
            <person name="Hug L.A."/>
            <person name="Sharon I."/>
            <person name="Castelle C.J."/>
            <person name="Probst A.J."/>
            <person name="Thomas B.C."/>
            <person name="Singh A."/>
            <person name="Wilkins M.J."/>
            <person name="Karaoz U."/>
            <person name="Brodie E.L."/>
            <person name="Williams K.H."/>
            <person name="Hubbard S.S."/>
            <person name="Banfield J.F."/>
        </authorList>
    </citation>
    <scope>NUCLEOTIDE SEQUENCE [LARGE SCALE GENOMIC DNA]</scope>
</reference>
<accession>A0A1F7H029</accession>
<sequence length="130" mass="14547">METVKFRGLINHGLTALAERFPDQINTAGSLIRSHPNILVLAPAAIFLTQAYRFTRKISQRDYKHAALHALFMVFSSKSILDGLGLRKIIIEKRVSSVDLSPEEMAAFKVRILEAINKSRADGTLSNSYF</sequence>
<protein>
    <submittedName>
        <fullName evidence="1">Uncharacterized protein</fullName>
    </submittedName>
</protein>
<organism evidence="1 2">
    <name type="scientific">Candidatus Roizmanbacteria bacterium RIFCSPHIGHO2_02_FULL_38_11</name>
    <dbReference type="NCBI Taxonomy" id="1802039"/>
    <lineage>
        <taxon>Bacteria</taxon>
        <taxon>Candidatus Roizmaniibacteriota</taxon>
    </lineage>
</organism>
<dbReference type="EMBL" id="MFZO01000034">
    <property type="protein sequence ID" value="OGK24403.1"/>
    <property type="molecule type" value="Genomic_DNA"/>
</dbReference>
<evidence type="ECO:0000313" key="2">
    <source>
        <dbReference type="Proteomes" id="UP000177913"/>
    </source>
</evidence>
<comment type="caution">
    <text evidence="1">The sequence shown here is derived from an EMBL/GenBank/DDBJ whole genome shotgun (WGS) entry which is preliminary data.</text>
</comment>
<proteinExistence type="predicted"/>
<dbReference type="Proteomes" id="UP000177913">
    <property type="component" value="Unassembled WGS sequence"/>
</dbReference>
<evidence type="ECO:0000313" key="1">
    <source>
        <dbReference type="EMBL" id="OGK24403.1"/>
    </source>
</evidence>
<name>A0A1F7H029_9BACT</name>
<dbReference type="AlphaFoldDB" id="A0A1F7H029"/>